<evidence type="ECO:0000256" key="1">
    <source>
        <dbReference type="ARBA" id="ARBA00022614"/>
    </source>
</evidence>
<dbReference type="InterPro" id="IPR042197">
    <property type="entry name" value="Apaf_helical"/>
</dbReference>
<dbReference type="InterPro" id="IPR027417">
    <property type="entry name" value="P-loop_NTPase"/>
</dbReference>
<dbReference type="GO" id="GO:0007165">
    <property type="term" value="P:signal transduction"/>
    <property type="evidence" value="ECO:0007669"/>
    <property type="project" value="InterPro"/>
</dbReference>
<dbReference type="Pfam" id="PF00931">
    <property type="entry name" value="NB-ARC"/>
    <property type="match status" value="1"/>
</dbReference>
<dbReference type="InterPro" id="IPR058192">
    <property type="entry name" value="WHD_ROQ1-like"/>
</dbReference>
<feature type="domain" description="TIR" evidence="4">
    <location>
        <begin position="1"/>
        <end position="140"/>
    </location>
</feature>
<dbReference type="InterPro" id="IPR055414">
    <property type="entry name" value="LRR_R13L4/SHOC2-like"/>
</dbReference>
<dbReference type="SMART" id="SM00255">
    <property type="entry name" value="TIR"/>
    <property type="match status" value="1"/>
</dbReference>
<dbReference type="SMART" id="SM00369">
    <property type="entry name" value="LRR_TYP"/>
    <property type="match status" value="3"/>
</dbReference>
<dbReference type="Pfam" id="PF23598">
    <property type="entry name" value="LRR_14"/>
    <property type="match status" value="1"/>
</dbReference>
<dbReference type="SUPFAM" id="SSF52200">
    <property type="entry name" value="Toll/Interleukin receptor TIR domain"/>
    <property type="match status" value="1"/>
</dbReference>
<dbReference type="SUPFAM" id="SSF52058">
    <property type="entry name" value="L domain-like"/>
    <property type="match status" value="1"/>
</dbReference>
<dbReference type="OMA" id="GHRFETI"/>
<dbReference type="SUPFAM" id="SSF52540">
    <property type="entry name" value="P-loop containing nucleoside triphosphate hydrolases"/>
    <property type="match status" value="1"/>
</dbReference>
<reference evidence="5" key="1">
    <citation type="submission" date="2013-07" db="EMBL/GenBank/DDBJ databases">
        <title>The genome of Eucalyptus grandis.</title>
        <authorList>
            <person name="Schmutz J."/>
            <person name="Hayes R."/>
            <person name="Myburg A."/>
            <person name="Tuskan G."/>
            <person name="Grattapaglia D."/>
            <person name="Rokhsar D.S."/>
        </authorList>
    </citation>
    <scope>NUCLEOTIDE SEQUENCE</scope>
    <source>
        <tissue evidence="5">Leaf extractions</tissue>
    </source>
</reference>
<keyword evidence="1" id="KW-0433">Leucine-rich repeat</keyword>
<dbReference type="AlphaFoldDB" id="A0A059BMT6"/>
<dbReference type="PANTHER" id="PTHR11017:SF527">
    <property type="entry name" value="TMV RESISTANCE PROTEIN N-LIKE"/>
    <property type="match status" value="1"/>
</dbReference>
<dbReference type="EMBL" id="KK198758">
    <property type="protein sequence ID" value="KCW67532.1"/>
    <property type="molecule type" value="Genomic_DNA"/>
</dbReference>
<dbReference type="Pfam" id="PF00560">
    <property type="entry name" value="LRR_1"/>
    <property type="match status" value="1"/>
</dbReference>
<keyword evidence="3" id="KW-0611">Plant defense</keyword>
<dbReference type="Gene3D" id="3.40.50.300">
    <property type="entry name" value="P-loop containing nucleotide triphosphate hydrolases"/>
    <property type="match status" value="1"/>
</dbReference>
<dbReference type="InterPro" id="IPR003591">
    <property type="entry name" value="Leu-rich_rpt_typical-subtyp"/>
</dbReference>
<dbReference type="InterPro" id="IPR032675">
    <property type="entry name" value="LRR_dom_sf"/>
</dbReference>
<dbReference type="eggNOG" id="ENOG502R41B">
    <property type="taxonomic scope" value="Eukaryota"/>
</dbReference>
<dbReference type="GO" id="GO:0043531">
    <property type="term" value="F:ADP binding"/>
    <property type="evidence" value="ECO:0007669"/>
    <property type="project" value="InterPro"/>
</dbReference>
<dbReference type="Pfam" id="PF23282">
    <property type="entry name" value="WHD_ROQ1"/>
    <property type="match status" value="1"/>
</dbReference>
<dbReference type="FunCoup" id="A0A059BMT6">
    <property type="interactions" value="16"/>
</dbReference>
<evidence type="ECO:0000256" key="3">
    <source>
        <dbReference type="ARBA" id="ARBA00022821"/>
    </source>
</evidence>
<dbReference type="InterPro" id="IPR035897">
    <property type="entry name" value="Toll_tir_struct_dom_sf"/>
</dbReference>
<dbReference type="Gramene" id="KCW67532">
    <property type="protein sequence ID" value="KCW67532"/>
    <property type="gene ID" value="EUGRSUZ_F01261"/>
</dbReference>
<evidence type="ECO:0000313" key="5">
    <source>
        <dbReference type="EMBL" id="KCW67532.1"/>
    </source>
</evidence>
<gene>
    <name evidence="5" type="ORF">EUGRSUZ_F01261</name>
</gene>
<dbReference type="PRINTS" id="PR00364">
    <property type="entry name" value="DISEASERSIST"/>
</dbReference>
<dbReference type="GO" id="GO:0006952">
    <property type="term" value="P:defense response"/>
    <property type="evidence" value="ECO:0007669"/>
    <property type="project" value="UniProtKB-KW"/>
</dbReference>
<dbReference type="Gene3D" id="1.10.8.430">
    <property type="entry name" value="Helical domain of apoptotic protease-activating factors"/>
    <property type="match status" value="1"/>
</dbReference>
<dbReference type="Gene3D" id="3.80.10.10">
    <property type="entry name" value="Ribonuclease Inhibitor"/>
    <property type="match status" value="2"/>
</dbReference>
<dbReference type="PROSITE" id="PS50104">
    <property type="entry name" value="TIR"/>
    <property type="match status" value="1"/>
</dbReference>
<organism evidence="5">
    <name type="scientific">Eucalyptus grandis</name>
    <name type="common">Flooded gum</name>
    <dbReference type="NCBI Taxonomy" id="71139"/>
    <lineage>
        <taxon>Eukaryota</taxon>
        <taxon>Viridiplantae</taxon>
        <taxon>Streptophyta</taxon>
        <taxon>Embryophyta</taxon>
        <taxon>Tracheophyta</taxon>
        <taxon>Spermatophyta</taxon>
        <taxon>Magnoliopsida</taxon>
        <taxon>eudicotyledons</taxon>
        <taxon>Gunneridae</taxon>
        <taxon>Pentapetalae</taxon>
        <taxon>rosids</taxon>
        <taxon>malvids</taxon>
        <taxon>Myrtales</taxon>
        <taxon>Myrtaceae</taxon>
        <taxon>Myrtoideae</taxon>
        <taxon>Eucalypteae</taxon>
        <taxon>Eucalyptus</taxon>
    </lineage>
</organism>
<keyword evidence="2" id="KW-0677">Repeat</keyword>
<dbReference type="InterPro" id="IPR000157">
    <property type="entry name" value="TIR_dom"/>
</dbReference>
<feature type="non-terminal residue" evidence="5">
    <location>
        <position position="810"/>
    </location>
</feature>
<proteinExistence type="predicted"/>
<sequence>MTSFPRPENQQNLSRGKHIKPEILGAIEKSKYVLLIFSENYPSSTWCLEEVAKAMECKDVNEGSVIPIFYKVNPSDIRKLRGNFGRGFAETEEAYSGDKRDIKRCKDAVSKVAGLAGIELKDGYETKFIQQIMGELENKLGPRVSYVVGDLVGMHSRVANVIECLCLDESDVHSIDIWGMGGTGKTTIARVVHDKIHGQFNDGCCFLANVREISKKNGLVYLQNQFLGDILHDDNLRIRDDHRGVNMIKERLQHKKVLVVLDDVDEKEQLEKFAGGFDWFGHGSRIIITTRDEHLLLQYGVNSIYKVEELSFAFRSNHPPAEFDELVEQVIGYANGLPLALDVLGSFLACRSLMQWKSALARLKECPEEKFFDRLRLSYDGLHHKEKEIFLDIDCFFKGNEKPYVTEVLDKCGFYADIGIKVLVDKSLIQIVGNKLWMHDLLQEMAWEIVRRESPEEPGERSRVWLFEDVVHILSKNSGTGKVKAIVLQSRDHRTVHLNGESFTNMTNLRLLDICAIHLSSRFKNLSNELRLLRWDNCSLKSFPPSFLPKNLVELHMQDSLLCTKRLELVLEKLKVINLSGSKLFVETPNFIYVPNLERLILKGCKALSQVHPSIGNLERPNLLDLTYCENLKRLPDGVCNLKALRVLNLSGCSNLEELLESIGGLECLEELDISESAITHLPSNLTFLQNLKKLRFHVSKRRPQNSWRTLTRTLRRALNSKRPRLPSFSGLSSLTELDLSGCGLLEGEIPSDIDCLPSLRSLDLAENLFTTITASIEHISGLEFLILNHCKNLEVLPRLPESIVAVVAE</sequence>
<evidence type="ECO:0000256" key="2">
    <source>
        <dbReference type="ARBA" id="ARBA00022737"/>
    </source>
</evidence>
<dbReference type="InParanoid" id="A0A059BMT6"/>
<evidence type="ECO:0000259" key="4">
    <source>
        <dbReference type="PROSITE" id="PS50104"/>
    </source>
</evidence>
<dbReference type="Gene3D" id="3.40.50.10140">
    <property type="entry name" value="Toll/interleukin-1 receptor homology (TIR) domain"/>
    <property type="match status" value="1"/>
</dbReference>
<dbReference type="PANTHER" id="PTHR11017">
    <property type="entry name" value="LEUCINE-RICH REPEAT-CONTAINING PROTEIN"/>
    <property type="match status" value="1"/>
</dbReference>
<dbReference type="InterPro" id="IPR001611">
    <property type="entry name" value="Leu-rich_rpt"/>
</dbReference>
<protein>
    <recommendedName>
        <fullName evidence="4">TIR domain-containing protein</fullName>
    </recommendedName>
</protein>
<name>A0A059BMT6_EUCGR</name>
<dbReference type="Pfam" id="PF01582">
    <property type="entry name" value="TIR"/>
    <property type="match status" value="1"/>
</dbReference>
<accession>A0A059BMT6</accession>
<dbReference type="InterPro" id="IPR002182">
    <property type="entry name" value="NB-ARC"/>
</dbReference>
<dbReference type="InterPro" id="IPR044974">
    <property type="entry name" value="Disease_R_plants"/>
</dbReference>
<dbReference type="GO" id="GO:0051707">
    <property type="term" value="P:response to other organism"/>
    <property type="evidence" value="ECO:0007669"/>
    <property type="project" value="UniProtKB-ARBA"/>
</dbReference>